<dbReference type="EMBL" id="JAVDXT010000009">
    <property type="protein sequence ID" value="MDR7380444.1"/>
    <property type="molecule type" value="Genomic_DNA"/>
</dbReference>
<protein>
    <recommendedName>
        <fullName evidence="4">Transmembrane protein</fullName>
    </recommendedName>
</protein>
<feature type="transmembrane region" description="Helical" evidence="1">
    <location>
        <begin position="20"/>
        <end position="45"/>
    </location>
</feature>
<dbReference type="RefSeq" id="WP_310377269.1">
    <property type="nucleotide sequence ID" value="NZ_JAVDXT010000009.1"/>
</dbReference>
<evidence type="ECO:0000313" key="3">
    <source>
        <dbReference type="Proteomes" id="UP001180487"/>
    </source>
</evidence>
<keyword evidence="3" id="KW-1185">Reference proteome</keyword>
<evidence type="ECO:0000256" key="1">
    <source>
        <dbReference type="SAM" id="Phobius"/>
    </source>
</evidence>
<name>A0ABU2CGH6_9BURK</name>
<keyword evidence="1" id="KW-0472">Membrane</keyword>
<gene>
    <name evidence="2" type="ORF">J2X19_005151</name>
</gene>
<reference evidence="2 3" key="1">
    <citation type="submission" date="2023-07" db="EMBL/GenBank/DDBJ databases">
        <title>Sorghum-associated microbial communities from plants grown in Nebraska, USA.</title>
        <authorList>
            <person name="Schachtman D."/>
        </authorList>
    </citation>
    <scope>NUCLEOTIDE SEQUENCE [LARGE SCALE GENOMIC DNA]</scope>
    <source>
        <strain evidence="2 3">BE313</strain>
    </source>
</reference>
<accession>A0ABU2CGH6</accession>
<dbReference type="Proteomes" id="UP001180487">
    <property type="component" value="Unassembled WGS sequence"/>
</dbReference>
<evidence type="ECO:0000313" key="2">
    <source>
        <dbReference type="EMBL" id="MDR7380444.1"/>
    </source>
</evidence>
<keyword evidence="1" id="KW-1133">Transmembrane helix</keyword>
<sequence>MKKEDAAAFMLLWITENTPLAIQFLYALVPVLALLLAAFVIYAVFWKGKGGPK</sequence>
<organism evidence="2 3">
    <name type="scientific">Rhodoferax ferrireducens</name>
    <dbReference type="NCBI Taxonomy" id="192843"/>
    <lineage>
        <taxon>Bacteria</taxon>
        <taxon>Pseudomonadati</taxon>
        <taxon>Pseudomonadota</taxon>
        <taxon>Betaproteobacteria</taxon>
        <taxon>Burkholderiales</taxon>
        <taxon>Comamonadaceae</taxon>
        <taxon>Rhodoferax</taxon>
    </lineage>
</organism>
<keyword evidence="1" id="KW-0812">Transmembrane</keyword>
<proteinExistence type="predicted"/>
<evidence type="ECO:0008006" key="4">
    <source>
        <dbReference type="Google" id="ProtNLM"/>
    </source>
</evidence>
<comment type="caution">
    <text evidence="2">The sequence shown here is derived from an EMBL/GenBank/DDBJ whole genome shotgun (WGS) entry which is preliminary data.</text>
</comment>